<accession>A0A4V0P238</accession>
<reference evidence="1 2" key="1">
    <citation type="submission" date="2018-12" db="EMBL/GenBank/DDBJ databases">
        <title>Rubrispira sanarue gen. nov., sp., nov., a member of the order Silvanigrellales, isolated from a brackish lake in Hamamatsu Japan.</title>
        <authorList>
            <person name="Maejima Y."/>
            <person name="Iino T."/>
            <person name="Muraguchi Y."/>
            <person name="Fukuda K."/>
            <person name="Nojiri H."/>
            <person name="Ohkuma M."/>
            <person name="Moriuchi R."/>
            <person name="Dohra H."/>
            <person name="Kimbara K."/>
            <person name="Shintani M."/>
        </authorList>
    </citation>
    <scope>NUCLEOTIDE SEQUENCE [LARGE SCALE GENOMIC DNA]</scope>
    <source>
        <strain evidence="1 2">RF1110005</strain>
    </source>
</reference>
<gene>
    <name evidence="1" type="ORF">JCM31447_03020</name>
</gene>
<proteinExistence type="predicted"/>
<dbReference type="KEGG" id="sbf:JCM31447_03020"/>
<keyword evidence="2" id="KW-1185">Reference proteome</keyword>
<sequence length="64" mass="7828">MISNKIHFLVTAKLYLPDGWIKNSKKLDKVKVPLEERIFKEKWRIGLYFIDEIIKLFKKEKMEF</sequence>
<organism evidence="1 2">
    <name type="scientific">Fluviispira sanaruensis</name>
    <dbReference type="NCBI Taxonomy" id="2493639"/>
    <lineage>
        <taxon>Bacteria</taxon>
        <taxon>Pseudomonadati</taxon>
        <taxon>Bdellovibrionota</taxon>
        <taxon>Oligoflexia</taxon>
        <taxon>Silvanigrellales</taxon>
        <taxon>Silvanigrellaceae</taxon>
        <taxon>Fluviispira</taxon>
    </lineage>
</organism>
<dbReference type="AlphaFoldDB" id="A0A4V0P238"/>
<name>A0A4V0P238_FLUSA</name>
<evidence type="ECO:0000313" key="2">
    <source>
        <dbReference type="Proteomes" id="UP000291236"/>
    </source>
</evidence>
<evidence type="ECO:0008006" key="3">
    <source>
        <dbReference type="Google" id="ProtNLM"/>
    </source>
</evidence>
<protein>
    <recommendedName>
        <fullName evidence="3">Transposase</fullName>
    </recommendedName>
</protein>
<dbReference type="EMBL" id="AP019368">
    <property type="protein sequence ID" value="BBH51877.1"/>
    <property type="molecule type" value="Genomic_DNA"/>
</dbReference>
<dbReference type="Proteomes" id="UP000291236">
    <property type="component" value="Chromosome"/>
</dbReference>
<evidence type="ECO:0000313" key="1">
    <source>
        <dbReference type="EMBL" id="BBH51877.1"/>
    </source>
</evidence>